<protein>
    <submittedName>
        <fullName evidence="2">Uncharacterized protein</fullName>
    </submittedName>
</protein>
<keyword evidence="3" id="KW-1185">Reference proteome</keyword>
<sequence length="63" mass="7308">MNKEILHLFQYILMLHQISAAPHHNSANKDRKKCFKCYKHAFQGLLKVGMVFALILLDLLITV</sequence>
<accession>A0ABX5GRQ0</accession>
<feature type="transmembrane region" description="Helical" evidence="1">
    <location>
        <begin position="44"/>
        <end position="61"/>
    </location>
</feature>
<keyword evidence="1" id="KW-1133">Transmembrane helix</keyword>
<organism evidence="2 3">
    <name type="scientific">Photobacterium iliopiscarium</name>
    <dbReference type="NCBI Taxonomy" id="56192"/>
    <lineage>
        <taxon>Bacteria</taxon>
        <taxon>Pseudomonadati</taxon>
        <taxon>Pseudomonadota</taxon>
        <taxon>Gammaproteobacteria</taxon>
        <taxon>Vibrionales</taxon>
        <taxon>Vibrionaceae</taxon>
        <taxon>Photobacterium</taxon>
    </lineage>
</organism>
<name>A0ABX5GRQ0_9GAMM</name>
<gene>
    <name evidence="2" type="ORF">C9J52_10690</name>
</gene>
<reference evidence="2 3" key="1">
    <citation type="submission" date="2018-03" db="EMBL/GenBank/DDBJ databases">
        <title>Whole genome sequencing of Histamine producing bacteria.</title>
        <authorList>
            <person name="Butler K."/>
        </authorList>
    </citation>
    <scope>NUCLEOTIDE SEQUENCE [LARGE SCALE GENOMIC DNA]</scope>
    <source>
        <strain evidence="2 3">ATCC 51761</strain>
    </source>
</reference>
<evidence type="ECO:0000313" key="3">
    <source>
        <dbReference type="Proteomes" id="UP000241190"/>
    </source>
</evidence>
<proteinExistence type="predicted"/>
<evidence type="ECO:0000313" key="2">
    <source>
        <dbReference type="EMBL" id="PSW96370.1"/>
    </source>
</evidence>
<dbReference type="Proteomes" id="UP000241190">
    <property type="component" value="Unassembled WGS sequence"/>
</dbReference>
<dbReference type="EMBL" id="PYOP01000015">
    <property type="protein sequence ID" value="PSW96370.1"/>
    <property type="molecule type" value="Genomic_DNA"/>
</dbReference>
<keyword evidence="1" id="KW-0472">Membrane</keyword>
<keyword evidence="1" id="KW-0812">Transmembrane</keyword>
<evidence type="ECO:0000256" key="1">
    <source>
        <dbReference type="SAM" id="Phobius"/>
    </source>
</evidence>
<comment type="caution">
    <text evidence="2">The sequence shown here is derived from an EMBL/GenBank/DDBJ whole genome shotgun (WGS) entry which is preliminary data.</text>
</comment>